<feature type="compositionally biased region" description="Polar residues" evidence="1">
    <location>
        <begin position="481"/>
        <end position="492"/>
    </location>
</feature>
<feature type="compositionally biased region" description="Low complexity" evidence="1">
    <location>
        <begin position="156"/>
        <end position="175"/>
    </location>
</feature>
<sequence length="562" mass="60156">MIAIHLLALASLVARISVRALYIPEDIQHDVVLWASDDFNSLRRRQDDTCGGFSNLQQCGNSFPSDFCCSAGTFCLSLNTSSTITAALCCPAGQDCKTINPVDCSEGLQNATQAPQSQLHSSPTASLEQCGSRCCPMGYACRGSFCIAQASEATPSATSSTSSPVPSATSPGAASKNDVVPVTDRPDSFSGKAFAAGFVPGIALGGLVVALLIFFCLKRRRGSDSPPAPPKETRRPAGRDTLTDLGPYMTRGPMVHGRSISEPTADFTMGHRTEFLNSSPPYHKTHGGLTGQAIAIDAPITPGSSPPRMKPNWLSHSPFMNYATSPVPTQAPLPAHMKRGTLAFQISPVRALRKQRSMHSLRRQMAGGVDRKASAASRGQKSTRSDSGETIQVLVSTPEHPPPVRSATLSSATYQPHSDTASWQTTIVRPPPNHQPPTDSSNPLTSPDPQSPIPQDQTPTRPGKNSNVPHIGATLGLRSPYSPSNFQPNPNSARLAVPDGLAEDDRRRKMDSLWPPAAAREEADGGKKWRMTAATTFEGFMEKAGLRRSVLYMGPVPREWNR</sequence>
<organism evidence="4 5">
    <name type="scientific">Zymoseptoria tritici ST99CH_1A5</name>
    <dbReference type="NCBI Taxonomy" id="1276529"/>
    <lineage>
        <taxon>Eukaryota</taxon>
        <taxon>Fungi</taxon>
        <taxon>Dikarya</taxon>
        <taxon>Ascomycota</taxon>
        <taxon>Pezizomycotina</taxon>
        <taxon>Dothideomycetes</taxon>
        <taxon>Dothideomycetidae</taxon>
        <taxon>Mycosphaerellales</taxon>
        <taxon>Mycosphaerellaceae</taxon>
        <taxon>Zymoseptoria</taxon>
    </lineage>
</organism>
<evidence type="ECO:0008006" key="6">
    <source>
        <dbReference type="Google" id="ProtNLM"/>
    </source>
</evidence>
<keyword evidence="2" id="KW-0472">Membrane</keyword>
<accession>A0A1Y6LMX7</accession>
<evidence type="ECO:0000256" key="3">
    <source>
        <dbReference type="SAM" id="SignalP"/>
    </source>
</evidence>
<dbReference type="EMBL" id="LT882682">
    <property type="protein sequence ID" value="SMY25774.1"/>
    <property type="molecule type" value="Genomic_DNA"/>
</dbReference>
<evidence type="ECO:0000313" key="5">
    <source>
        <dbReference type="Proteomes" id="UP000215453"/>
    </source>
</evidence>
<evidence type="ECO:0000256" key="2">
    <source>
        <dbReference type="SAM" id="Phobius"/>
    </source>
</evidence>
<keyword evidence="2" id="KW-0812">Transmembrane</keyword>
<feature type="transmembrane region" description="Helical" evidence="2">
    <location>
        <begin position="193"/>
        <end position="217"/>
    </location>
</feature>
<feature type="compositionally biased region" description="Low complexity" evidence="1">
    <location>
        <begin position="445"/>
        <end position="460"/>
    </location>
</feature>
<keyword evidence="2" id="KW-1133">Transmembrane helix</keyword>
<feature type="chain" id="PRO_5013255387" description="Mid2 domain-containing protein" evidence="3">
    <location>
        <begin position="21"/>
        <end position="562"/>
    </location>
</feature>
<name>A0A1Y6LMX7_ZYMTR</name>
<proteinExistence type="predicted"/>
<dbReference type="AlphaFoldDB" id="A0A1Y6LMX7"/>
<keyword evidence="3" id="KW-0732">Signal</keyword>
<reference evidence="4 5" key="1">
    <citation type="submission" date="2016-10" db="EMBL/GenBank/DDBJ databases">
        <authorList>
            <person name="Varghese N."/>
        </authorList>
    </citation>
    <scope>NUCLEOTIDE SEQUENCE [LARGE SCALE GENOMIC DNA]</scope>
</reference>
<dbReference type="Proteomes" id="UP000215453">
    <property type="component" value="Chromosome 7"/>
</dbReference>
<feature type="signal peptide" evidence="3">
    <location>
        <begin position="1"/>
        <end position="20"/>
    </location>
</feature>
<feature type="region of interest" description="Disordered" evidence="1">
    <location>
        <begin position="355"/>
        <end position="527"/>
    </location>
</feature>
<feature type="region of interest" description="Disordered" evidence="1">
    <location>
        <begin position="156"/>
        <end position="181"/>
    </location>
</feature>
<gene>
    <name evidence="4" type="ORF">ZT1A5_G7216</name>
</gene>
<feature type="compositionally biased region" description="Polar residues" evidence="1">
    <location>
        <begin position="407"/>
        <end position="427"/>
    </location>
</feature>
<evidence type="ECO:0000313" key="4">
    <source>
        <dbReference type="EMBL" id="SMY25774.1"/>
    </source>
</evidence>
<feature type="region of interest" description="Disordered" evidence="1">
    <location>
        <begin position="222"/>
        <end position="259"/>
    </location>
</feature>
<feature type="compositionally biased region" description="Basic and acidic residues" evidence="1">
    <location>
        <begin position="231"/>
        <end position="242"/>
    </location>
</feature>
<protein>
    <recommendedName>
        <fullName evidence="6">Mid2 domain-containing protein</fullName>
    </recommendedName>
</protein>
<evidence type="ECO:0000256" key="1">
    <source>
        <dbReference type="SAM" id="MobiDB-lite"/>
    </source>
</evidence>